<feature type="compositionally biased region" description="Basic and acidic residues" evidence="1">
    <location>
        <begin position="18"/>
        <end position="28"/>
    </location>
</feature>
<sequence>MKERSRGKCQGRGKQRGGYREGREEEGTGRGGKRKVQGGEGREGKGTNRQTEGTIVVEYMNRVEEANETFSLPAAAREISLVASRSLAAFPGLPGHYFALPNSTPFPLIIALLLSASLSTGLSFCNQGRNFVPAVIFVN</sequence>
<dbReference type="Proteomes" id="UP001286313">
    <property type="component" value="Unassembled WGS sequence"/>
</dbReference>
<organism evidence="2 3">
    <name type="scientific">Petrolisthes cinctipes</name>
    <name type="common">Flat porcelain crab</name>
    <dbReference type="NCBI Taxonomy" id="88211"/>
    <lineage>
        <taxon>Eukaryota</taxon>
        <taxon>Metazoa</taxon>
        <taxon>Ecdysozoa</taxon>
        <taxon>Arthropoda</taxon>
        <taxon>Crustacea</taxon>
        <taxon>Multicrustacea</taxon>
        <taxon>Malacostraca</taxon>
        <taxon>Eumalacostraca</taxon>
        <taxon>Eucarida</taxon>
        <taxon>Decapoda</taxon>
        <taxon>Pleocyemata</taxon>
        <taxon>Anomura</taxon>
        <taxon>Galatheoidea</taxon>
        <taxon>Porcellanidae</taxon>
        <taxon>Petrolisthes</taxon>
    </lineage>
</organism>
<proteinExistence type="predicted"/>
<comment type="caution">
    <text evidence="2">The sequence shown here is derived from an EMBL/GenBank/DDBJ whole genome shotgun (WGS) entry which is preliminary data.</text>
</comment>
<accession>A0AAE1FD76</accession>
<gene>
    <name evidence="2" type="ORF">Pcinc_023113</name>
</gene>
<reference evidence="2" key="1">
    <citation type="submission" date="2023-10" db="EMBL/GenBank/DDBJ databases">
        <title>Genome assemblies of two species of porcelain crab, Petrolisthes cinctipes and Petrolisthes manimaculis (Anomura: Porcellanidae).</title>
        <authorList>
            <person name="Angst P."/>
        </authorList>
    </citation>
    <scope>NUCLEOTIDE SEQUENCE</scope>
    <source>
        <strain evidence="2">PB745_01</strain>
        <tissue evidence="2">Gill</tissue>
    </source>
</reference>
<evidence type="ECO:0000313" key="2">
    <source>
        <dbReference type="EMBL" id="KAK3871768.1"/>
    </source>
</evidence>
<protein>
    <submittedName>
        <fullName evidence="2">Uncharacterized protein</fullName>
    </submittedName>
</protein>
<dbReference type="AlphaFoldDB" id="A0AAE1FD76"/>
<feature type="region of interest" description="Disordered" evidence="1">
    <location>
        <begin position="1"/>
        <end position="53"/>
    </location>
</feature>
<evidence type="ECO:0000313" key="3">
    <source>
        <dbReference type="Proteomes" id="UP001286313"/>
    </source>
</evidence>
<feature type="compositionally biased region" description="Basic residues" evidence="1">
    <location>
        <begin position="7"/>
        <end position="17"/>
    </location>
</feature>
<keyword evidence="3" id="KW-1185">Reference proteome</keyword>
<name>A0AAE1FD76_PETCI</name>
<evidence type="ECO:0000256" key="1">
    <source>
        <dbReference type="SAM" id="MobiDB-lite"/>
    </source>
</evidence>
<dbReference type="EMBL" id="JAWQEG010002470">
    <property type="protein sequence ID" value="KAK3871768.1"/>
    <property type="molecule type" value="Genomic_DNA"/>
</dbReference>